<feature type="domain" description="SMP-30/Gluconolactonase/LRE-like region" evidence="3">
    <location>
        <begin position="30"/>
        <end position="286"/>
    </location>
</feature>
<dbReference type="InterPro" id="IPR051262">
    <property type="entry name" value="SMP-30/CGR1_Lactonase"/>
</dbReference>
<evidence type="ECO:0000256" key="1">
    <source>
        <dbReference type="ARBA" id="ARBA00008853"/>
    </source>
</evidence>
<dbReference type="EMBL" id="CP062983">
    <property type="protein sequence ID" value="QPC84179.1"/>
    <property type="molecule type" value="Genomic_DNA"/>
</dbReference>
<dbReference type="Gene3D" id="2.120.10.30">
    <property type="entry name" value="TolB, C-terminal domain"/>
    <property type="match status" value="1"/>
</dbReference>
<reference evidence="4 5" key="1">
    <citation type="submission" date="2020-02" db="EMBL/GenBank/DDBJ databases">
        <authorList>
            <person name="Zheng R.K."/>
            <person name="Sun C.M."/>
        </authorList>
    </citation>
    <scope>NUCLEOTIDE SEQUENCE [LARGE SCALE GENOMIC DNA]</scope>
    <source>
        <strain evidence="5">rifampicinis</strain>
    </source>
</reference>
<dbReference type="RefSeq" id="WP_195172243.1">
    <property type="nucleotide sequence ID" value="NZ_CP062983.1"/>
</dbReference>
<protein>
    <submittedName>
        <fullName evidence="4">SMP-30/gluconolactonase/LRE family protein</fullName>
    </submittedName>
</protein>
<organism evidence="4 5">
    <name type="scientific">Phototrophicus methaneseepsis</name>
    <dbReference type="NCBI Taxonomy" id="2710758"/>
    <lineage>
        <taxon>Bacteria</taxon>
        <taxon>Bacillati</taxon>
        <taxon>Chloroflexota</taxon>
        <taxon>Candidatus Thermofontia</taxon>
        <taxon>Phototrophicales</taxon>
        <taxon>Phototrophicaceae</taxon>
        <taxon>Phototrophicus</taxon>
    </lineage>
</organism>
<keyword evidence="2" id="KW-0378">Hydrolase</keyword>
<evidence type="ECO:0000259" key="3">
    <source>
        <dbReference type="Pfam" id="PF08450"/>
    </source>
</evidence>
<accession>A0A7S8IG48</accession>
<keyword evidence="5" id="KW-1185">Reference proteome</keyword>
<dbReference type="PANTHER" id="PTHR47572">
    <property type="entry name" value="LIPOPROTEIN-RELATED"/>
    <property type="match status" value="1"/>
</dbReference>
<sequence>MSDFEIFDDRFKDLLLPDAKLEKLVTNCTWAEGPVYLKSGLLVWSDVPGNRMWAWSEEKGEASIFREPSNYSNGNTLDQQGRMVTCEHGGRRVTRTEHDGTIQVIVDHYQGKKFNSPNDVVVKSDGTIWFTDPPYGILPGTKEGYESDPDLDGCYVFRHDPISGETTLLIDDMLKPNGLAFSPDEQRLYVADTGGSHDPDAERVIRVYDVVDGQSVTNGRTFCHIDPGMADGFRLDKNGYLFTSSADSIQVYAASGDLLGKIRVPEVISNCTFGGPQGNRLYITATTSLYAINLNTSAASQ</sequence>
<proteinExistence type="inferred from homology"/>
<dbReference type="InterPro" id="IPR011042">
    <property type="entry name" value="6-blade_b-propeller_TolB-like"/>
</dbReference>
<name>A0A7S8IG48_9CHLR</name>
<dbReference type="SUPFAM" id="SSF63829">
    <property type="entry name" value="Calcium-dependent phosphotriesterase"/>
    <property type="match status" value="1"/>
</dbReference>
<dbReference type="Proteomes" id="UP000594468">
    <property type="component" value="Chromosome"/>
</dbReference>
<evidence type="ECO:0000313" key="4">
    <source>
        <dbReference type="EMBL" id="QPC84179.1"/>
    </source>
</evidence>
<dbReference type="AlphaFoldDB" id="A0A7S8IG48"/>
<dbReference type="InterPro" id="IPR013658">
    <property type="entry name" value="SGL"/>
</dbReference>
<gene>
    <name evidence="4" type="ORF">G4Y79_07345</name>
</gene>
<dbReference type="KEGG" id="pmet:G4Y79_07345"/>
<dbReference type="PANTHER" id="PTHR47572:SF4">
    <property type="entry name" value="LACTONASE DRP35"/>
    <property type="match status" value="1"/>
</dbReference>
<dbReference type="Pfam" id="PF08450">
    <property type="entry name" value="SGL"/>
    <property type="match status" value="1"/>
</dbReference>
<evidence type="ECO:0000256" key="2">
    <source>
        <dbReference type="ARBA" id="ARBA00022801"/>
    </source>
</evidence>
<evidence type="ECO:0000313" key="5">
    <source>
        <dbReference type="Proteomes" id="UP000594468"/>
    </source>
</evidence>
<dbReference type="GO" id="GO:0016787">
    <property type="term" value="F:hydrolase activity"/>
    <property type="evidence" value="ECO:0007669"/>
    <property type="project" value="UniProtKB-KW"/>
</dbReference>
<comment type="similarity">
    <text evidence="1">Belongs to the SMP-30/CGR1 family.</text>
</comment>